<dbReference type="Pfam" id="PF13616">
    <property type="entry name" value="Rotamase_3"/>
    <property type="match status" value="1"/>
</dbReference>
<dbReference type="InterPro" id="IPR050245">
    <property type="entry name" value="PrsA_foldase"/>
</dbReference>
<sequence>MKLTTLIAAMLLCGGMAYAQQTDPVVMKINGVPILRSEFEYSYNKNNSADVIDRKTVDEYVDLFINYKLKVAAAIDAKLDTLSSFKKEFAMYRDQEVRPAFADSAAILAEAHAVYDRTKERIGARGLIKPAHILMYVEQKAPTAKFEEARRRADSLYNVLKNGGDFAALARKYSQDPGSANNGGELPWLQPGQTLKEFEDAAYALNKGEMSGVVQSPVGFHIILMKDRKQLEPFDSLKSDILRFIDARGIRERIIDKKIDELVKTSGGKLTKEDVLNDKAKDLAQSDPGLKYLIMEYHDGLLLYEISNRTVWEKAASDVAGLEAYFKKNKKKYSWSEPRYKGMVYHVKQKDNVKAVRNCVKGVPFNKWADVLRSTFNSDSVLRIRVEKGIFKEGDNAFIDKMVFKKDTVVTVLKDFPIDAVYGKLLKRPESFEDVRGLVTADYQEQLEGQWVAELRRKYPVEVYYDVLKTVNKHSD</sequence>
<comment type="caution">
    <text evidence="4">The sequence shown here is derived from an EMBL/GenBank/DDBJ whole genome shotgun (WGS) entry which is preliminary data.</text>
</comment>
<dbReference type="AlphaFoldDB" id="A0A939B7U6"/>
<name>A0A939B7U6_9BACT</name>
<proteinExistence type="predicted"/>
<dbReference type="PANTHER" id="PTHR47245:SF2">
    <property type="entry name" value="PEPTIDYL-PROLYL CIS-TRANS ISOMERASE HP_0175-RELATED"/>
    <property type="match status" value="1"/>
</dbReference>
<evidence type="ECO:0000313" key="4">
    <source>
        <dbReference type="EMBL" id="MBM6673887.1"/>
    </source>
</evidence>
<reference evidence="4" key="2">
    <citation type="journal article" date="2021" name="Sci. Rep.">
        <title>The distribution of antibiotic resistance genes in chicken gut microbiota commensals.</title>
        <authorList>
            <person name="Juricova H."/>
            <person name="Matiasovicova J."/>
            <person name="Kubasova T."/>
            <person name="Cejkova D."/>
            <person name="Rychlik I."/>
        </authorList>
    </citation>
    <scope>NUCLEOTIDE SEQUENCE</scope>
    <source>
        <strain evidence="4">An824</strain>
    </source>
</reference>
<dbReference type="GO" id="GO:0003755">
    <property type="term" value="F:peptidyl-prolyl cis-trans isomerase activity"/>
    <property type="evidence" value="ECO:0007669"/>
    <property type="project" value="UniProtKB-KW"/>
</dbReference>
<dbReference type="Proteomes" id="UP000706891">
    <property type="component" value="Unassembled WGS sequence"/>
</dbReference>
<dbReference type="PANTHER" id="PTHR47245">
    <property type="entry name" value="PEPTIDYLPROLYL ISOMERASE"/>
    <property type="match status" value="1"/>
</dbReference>
<keyword evidence="1 4" id="KW-0413">Isomerase</keyword>
<feature type="domain" description="PpiC" evidence="3">
    <location>
        <begin position="132"/>
        <end position="227"/>
    </location>
</feature>
<keyword evidence="1" id="KW-0697">Rotamase</keyword>
<accession>A0A939B7U6</accession>
<evidence type="ECO:0000259" key="3">
    <source>
        <dbReference type="PROSITE" id="PS50198"/>
    </source>
</evidence>
<dbReference type="InterPro" id="IPR046357">
    <property type="entry name" value="PPIase_dom_sf"/>
</dbReference>
<dbReference type="Gene3D" id="3.10.50.40">
    <property type="match status" value="1"/>
</dbReference>
<keyword evidence="5" id="KW-1185">Reference proteome</keyword>
<feature type="signal peptide" evidence="2">
    <location>
        <begin position="1"/>
        <end position="19"/>
    </location>
</feature>
<evidence type="ECO:0000313" key="5">
    <source>
        <dbReference type="Proteomes" id="UP000706891"/>
    </source>
</evidence>
<dbReference type="SUPFAM" id="SSF54534">
    <property type="entry name" value="FKBP-like"/>
    <property type="match status" value="1"/>
</dbReference>
<gene>
    <name evidence="4" type="ORF">H6A34_08360</name>
</gene>
<keyword evidence="2" id="KW-0732">Signal</keyword>
<dbReference type="InterPro" id="IPR000297">
    <property type="entry name" value="PPIase_PpiC"/>
</dbReference>
<organism evidence="4 5">
    <name type="scientific">Marseilla massiliensis</name>
    <dbReference type="NCBI Taxonomy" id="1841864"/>
    <lineage>
        <taxon>Bacteria</taxon>
        <taxon>Pseudomonadati</taxon>
        <taxon>Bacteroidota</taxon>
        <taxon>Bacteroidia</taxon>
        <taxon>Bacteroidales</taxon>
        <taxon>Prevotellaceae</taxon>
        <taxon>Marseilla</taxon>
    </lineage>
</organism>
<dbReference type="EMBL" id="JACJJG010000041">
    <property type="protein sequence ID" value="MBM6673887.1"/>
    <property type="molecule type" value="Genomic_DNA"/>
</dbReference>
<evidence type="ECO:0000256" key="2">
    <source>
        <dbReference type="SAM" id="SignalP"/>
    </source>
</evidence>
<dbReference type="PROSITE" id="PS50198">
    <property type="entry name" value="PPIC_PPIASE_2"/>
    <property type="match status" value="1"/>
</dbReference>
<protein>
    <submittedName>
        <fullName evidence="4">Peptidylprolyl isomerase</fullName>
    </submittedName>
</protein>
<reference evidence="4" key="1">
    <citation type="submission" date="2020-08" db="EMBL/GenBank/DDBJ databases">
        <authorList>
            <person name="Cejkova D."/>
            <person name="Kubasova T."/>
            <person name="Jahodarova E."/>
            <person name="Rychlik I."/>
        </authorList>
    </citation>
    <scope>NUCLEOTIDE SEQUENCE</scope>
    <source>
        <strain evidence="4">An824</strain>
    </source>
</reference>
<feature type="chain" id="PRO_5037013344" evidence="2">
    <location>
        <begin position="20"/>
        <end position="476"/>
    </location>
</feature>
<dbReference type="RefSeq" id="WP_205104845.1">
    <property type="nucleotide sequence ID" value="NZ_JACJJG010000041.1"/>
</dbReference>
<evidence type="ECO:0000256" key="1">
    <source>
        <dbReference type="PROSITE-ProRule" id="PRU00278"/>
    </source>
</evidence>